<dbReference type="InterPro" id="IPR018597">
    <property type="entry name" value="Phage_Tuc2009_YjcQ"/>
</dbReference>
<dbReference type="Pfam" id="PF09639">
    <property type="entry name" value="YjcQ"/>
    <property type="match status" value="1"/>
</dbReference>
<proteinExistence type="predicted"/>
<dbReference type="EMBL" id="NBZD01000001">
    <property type="protein sequence ID" value="PNH19397.1"/>
    <property type="molecule type" value="Genomic_DNA"/>
</dbReference>
<dbReference type="RefSeq" id="WP_102892162.1">
    <property type="nucleotide sequence ID" value="NZ_NBZD01000001.1"/>
</dbReference>
<dbReference type="SUPFAM" id="SSF46785">
    <property type="entry name" value="Winged helix' DNA-binding domain"/>
    <property type="match status" value="1"/>
</dbReference>
<dbReference type="InterPro" id="IPR036390">
    <property type="entry name" value="WH_DNA-bd_sf"/>
</dbReference>
<organism evidence="1 2">
    <name type="scientific">Mageeibacillus indolicus</name>
    <dbReference type="NCBI Taxonomy" id="884684"/>
    <lineage>
        <taxon>Bacteria</taxon>
        <taxon>Bacillati</taxon>
        <taxon>Bacillota</taxon>
        <taxon>Clostridia</taxon>
        <taxon>Eubacteriales</taxon>
        <taxon>Oscillospiraceae</taxon>
        <taxon>Mageeibacillus</taxon>
    </lineage>
</organism>
<sequence length="100" mass="11871">MPTNDYDVIVFKLLVYYYACLKCTTVFKQSEFDLITKKADVNEEYLLYALEMMQDEGLIKGLTLTRAWGQVLEWSINLVGTFRYPDEVPADVWRRPRRYT</sequence>
<dbReference type="Proteomes" id="UP000236394">
    <property type="component" value="Unassembled WGS sequence"/>
</dbReference>
<gene>
    <name evidence="1" type="ORF">B7R76_00465</name>
</gene>
<dbReference type="AlphaFoldDB" id="A0A2J8B3P4"/>
<name>A0A2J8B3P4_9FIRM</name>
<protein>
    <recommendedName>
        <fullName evidence="3">YjcQ protein</fullName>
    </recommendedName>
</protein>
<reference evidence="2" key="1">
    <citation type="submission" date="2017-04" db="EMBL/GenBank/DDBJ databases">
        <authorList>
            <person name="Bumgarner R.E."/>
            <person name="Fredricks D.N."/>
            <person name="Srinivasan S."/>
        </authorList>
    </citation>
    <scope>NUCLEOTIDE SEQUENCE [LARGE SCALE GENOMIC DNA]</scope>
    <source>
        <strain evidence="2">KA00405</strain>
    </source>
</reference>
<accession>A0A2J8B3P4</accession>
<evidence type="ECO:0000313" key="1">
    <source>
        <dbReference type="EMBL" id="PNH19397.1"/>
    </source>
</evidence>
<comment type="caution">
    <text evidence="1">The sequence shown here is derived from an EMBL/GenBank/DDBJ whole genome shotgun (WGS) entry which is preliminary data.</text>
</comment>
<evidence type="ECO:0000313" key="2">
    <source>
        <dbReference type="Proteomes" id="UP000236394"/>
    </source>
</evidence>
<evidence type="ECO:0008006" key="3">
    <source>
        <dbReference type="Google" id="ProtNLM"/>
    </source>
</evidence>